<dbReference type="EMBL" id="JAHSPG010000015">
    <property type="protein sequence ID" value="MBV4359214.1"/>
    <property type="molecule type" value="Genomic_DNA"/>
</dbReference>
<evidence type="ECO:0000313" key="4">
    <source>
        <dbReference type="Proteomes" id="UP000812270"/>
    </source>
</evidence>
<evidence type="ECO:0000259" key="2">
    <source>
        <dbReference type="Pfam" id="PF06863"/>
    </source>
</evidence>
<protein>
    <submittedName>
        <fullName evidence="3">DUF1254 domain-containing protein</fullName>
    </submittedName>
</protein>
<accession>A0A9E2SCW1</accession>
<dbReference type="AlphaFoldDB" id="A0A9E2SCW1"/>
<dbReference type="PANTHER" id="PTHR36509">
    <property type="entry name" value="BLL3101 PROTEIN"/>
    <property type="match status" value="1"/>
</dbReference>
<dbReference type="PANTHER" id="PTHR36509:SF3">
    <property type="entry name" value="SIGNAL PEPTIDE PROTEIN"/>
    <property type="match status" value="1"/>
</dbReference>
<reference evidence="3" key="1">
    <citation type="submission" date="2021-06" db="EMBL/GenBank/DDBJ databases">
        <authorList>
            <person name="Huq M.A."/>
        </authorList>
    </citation>
    <scope>NUCLEOTIDE SEQUENCE</scope>
    <source>
        <strain evidence="3">MAH-26</strain>
    </source>
</reference>
<proteinExistence type="predicted"/>
<gene>
    <name evidence="3" type="ORF">KTO63_18750</name>
</gene>
<dbReference type="Proteomes" id="UP000812270">
    <property type="component" value="Unassembled WGS sequence"/>
</dbReference>
<organism evidence="3 4">
    <name type="scientific">Pinibacter aurantiacus</name>
    <dbReference type="NCBI Taxonomy" id="2851599"/>
    <lineage>
        <taxon>Bacteria</taxon>
        <taxon>Pseudomonadati</taxon>
        <taxon>Bacteroidota</taxon>
        <taxon>Chitinophagia</taxon>
        <taxon>Chitinophagales</taxon>
        <taxon>Chitinophagaceae</taxon>
        <taxon>Pinibacter</taxon>
    </lineage>
</organism>
<dbReference type="RefSeq" id="WP_217793201.1">
    <property type="nucleotide sequence ID" value="NZ_JAHSPG010000015.1"/>
</dbReference>
<dbReference type="Pfam" id="PF06742">
    <property type="entry name" value="DUF1214"/>
    <property type="match status" value="1"/>
</dbReference>
<feature type="domain" description="DUF1254" evidence="2">
    <location>
        <begin position="79"/>
        <end position="211"/>
    </location>
</feature>
<feature type="domain" description="DUF1214" evidence="1">
    <location>
        <begin position="360"/>
        <end position="466"/>
    </location>
</feature>
<sequence>MNRLLIFAFPLLVMACKEKASKTETPVAVTAADNKTFRAANMREQMIYSRAIEAANWGMSAVNFDLMVQATKRAGGDYNQIVIWPRLLDWKNQTITPNPDVIYVMPFVNTKDAGPMVLEIPPADTGTVVGSIMDRWQMAIDDVGPAGLDKGKGGKYLILPPGYKEKIPAGYIPMQSGTYLGYSLLRVVLKSGDEKGVANAVGYAKRIQLYPLSQAGKSPKTIWVDASGKEYNSLIPYDFNFYESLNRVVQDDIWLTKDQAMIDPLKYIGIEKGKPFNPDARTKEILGYAIGDAKTWFRDRFEDLFKKPFYEGTNWSFPVTEEFGVDVKAGFTDPNSYPIDMRGILYTFIFFSAKHVGEGQFYLMAIADKDKQPFKGNENYRLHVPANVPIRQYWSITVYDAATHAFIRNFDRFNRSSQSAGIQKNADGSVDVYFGPKAPEGKEANWVPTDANGTFELMARFYGPDKSFFTKTWKLGDVEKVK</sequence>
<comment type="caution">
    <text evidence="3">The sequence shown here is derived from an EMBL/GenBank/DDBJ whole genome shotgun (WGS) entry which is preliminary data.</text>
</comment>
<keyword evidence="4" id="KW-1185">Reference proteome</keyword>
<dbReference type="InterPro" id="IPR010621">
    <property type="entry name" value="DUF1214"/>
</dbReference>
<dbReference type="Pfam" id="PF06863">
    <property type="entry name" value="DUF1254"/>
    <property type="match status" value="1"/>
</dbReference>
<dbReference type="PROSITE" id="PS51257">
    <property type="entry name" value="PROKAR_LIPOPROTEIN"/>
    <property type="match status" value="1"/>
</dbReference>
<dbReference type="InterPro" id="IPR010679">
    <property type="entry name" value="DUF1254"/>
</dbReference>
<evidence type="ECO:0000313" key="3">
    <source>
        <dbReference type="EMBL" id="MBV4359214.1"/>
    </source>
</evidence>
<evidence type="ECO:0000259" key="1">
    <source>
        <dbReference type="Pfam" id="PF06742"/>
    </source>
</evidence>
<name>A0A9E2SCW1_9BACT</name>